<proteinExistence type="predicted"/>
<dbReference type="Proteomes" id="UP001498398">
    <property type="component" value="Unassembled WGS sequence"/>
</dbReference>
<evidence type="ECO:0000313" key="3">
    <source>
        <dbReference type="Proteomes" id="UP001498398"/>
    </source>
</evidence>
<comment type="caution">
    <text evidence="2">The sequence shown here is derived from an EMBL/GenBank/DDBJ whole genome shotgun (WGS) entry which is preliminary data.</text>
</comment>
<accession>A0ABR1JYK8</accession>
<sequence length="102" mass="11459">MNPSSKSNRAYKSSPLARSQASLDLEKEMKVDNKRRKDKAKQGVNLEEEMDYEGEIASFQARWAALAKLLDEPGLVFIPQEQKPAPKETLDGITFESIDVGF</sequence>
<gene>
    <name evidence="2" type="ORF">VKT23_004490</name>
</gene>
<protein>
    <submittedName>
        <fullName evidence="2">Uncharacterized protein</fullName>
    </submittedName>
</protein>
<evidence type="ECO:0000313" key="2">
    <source>
        <dbReference type="EMBL" id="KAK7467436.1"/>
    </source>
</evidence>
<evidence type="ECO:0000256" key="1">
    <source>
        <dbReference type="SAM" id="MobiDB-lite"/>
    </source>
</evidence>
<dbReference type="EMBL" id="JBANRG010000004">
    <property type="protein sequence ID" value="KAK7467436.1"/>
    <property type="molecule type" value="Genomic_DNA"/>
</dbReference>
<name>A0ABR1JYK8_9AGAR</name>
<feature type="region of interest" description="Disordered" evidence="1">
    <location>
        <begin position="1"/>
        <end position="42"/>
    </location>
</feature>
<organism evidence="2 3">
    <name type="scientific">Marasmiellus scandens</name>
    <dbReference type="NCBI Taxonomy" id="2682957"/>
    <lineage>
        <taxon>Eukaryota</taxon>
        <taxon>Fungi</taxon>
        <taxon>Dikarya</taxon>
        <taxon>Basidiomycota</taxon>
        <taxon>Agaricomycotina</taxon>
        <taxon>Agaricomycetes</taxon>
        <taxon>Agaricomycetidae</taxon>
        <taxon>Agaricales</taxon>
        <taxon>Marasmiineae</taxon>
        <taxon>Omphalotaceae</taxon>
        <taxon>Marasmiellus</taxon>
    </lineage>
</organism>
<feature type="compositionally biased region" description="Polar residues" evidence="1">
    <location>
        <begin position="1"/>
        <end position="22"/>
    </location>
</feature>
<keyword evidence="3" id="KW-1185">Reference proteome</keyword>
<reference evidence="2 3" key="1">
    <citation type="submission" date="2024-01" db="EMBL/GenBank/DDBJ databases">
        <title>A draft genome for the cacao thread blight pathogen Marasmiellus scandens.</title>
        <authorList>
            <person name="Baruah I.K."/>
            <person name="Leung J."/>
            <person name="Bukari Y."/>
            <person name="Amoako-Attah I."/>
            <person name="Meinhardt L.W."/>
            <person name="Bailey B.A."/>
            <person name="Cohen S.P."/>
        </authorList>
    </citation>
    <scope>NUCLEOTIDE SEQUENCE [LARGE SCALE GENOMIC DNA]</scope>
    <source>
        <strain evidence="2 3">GH-19</strain>
    </source>
</reference>